<organism evidence="1 2">
    <name type="scientific">Candida oxycetoniae</name>
    <dbReference type="NCBI Taxonomy" id="497107"/>
    <lineage>
        <taxon>Eukaryota</taxon>
        <taxon>Fungi</taxon>
        <taxon>Dikarya</taxon>
        <taxon>Ascomycota</taxon>
        <taxon>Saccharomycotina</taxon>
        <taxon>Pichiomycetes</taxon>
        <taxon>Debaryomycetaceae</taxon>
        <taxon>Candida/Lodderomyces clade</taxon>
        <taxon>Candida</taxon>
    </lineage>
</organism>
<dbReference type="RefSeq" id="XP_049181405.1">
    <property type="nucleotide sequence ID" value="XM_049322826.1"/>
</dbReference>
<dbReference type="EMBL" id="JAHUZD010000028">
    <property type="protein sequence ID" value="KAI3405660.1"/>
    <property type="molecule type" value="Genomic_DNA"/>
</dbReference>
<comment type="caution">
    <text evidence="1">The sequence shown here is derived from an EMBL/GenBank/DDBJ whole genome shotgun (WGS) entry which is preliminary data.</text>
</comment>
<accession>A0AAI9SZH3</accession>
<reference evidence="1" key="1">
    <citation type="journal article" date="2022" name="DNA Res.">
        <title>Genome analysis of five recently described species of the CUG-Ser clade uncovers Candida theae as a new hybrid lineage with pathogenic potential in the Candida parapsilosis species complex.</title>
        <authorList>
            <person name="Mixao V."/>
            <person name="Del Olmo V."/>
            <person name="Hegedusova E."/>
            <person name="Saus E."/>
            <person name="Pryszcz L."/>
            <person name="Cillingova A."/>
            <person name="Nosek J."/>
            <person name="Gabaldon T."/>
        </authorList>
    </citation>
    <scope>NUCLEOTIDE SEQUENCE</scope>
    <source>
        <strain evidence="1">CBS 10844</strain>
    </source>
</reference>
<dbReference type="Proteomes" id="UP001202479">
    <property type="component" value="Unassembled WGS sequence"/>
</dbReference>
<dbReference type="GeneID" id="73379295"/>
<protein>
    <submittedName>
        <fullName evidence="1">Uncharacterized protein</fullName>
    </submittedName>
</protein>
<keyword evidence="2" id="KW-1185">Reference proteome</keyword>
<dbReference type="AlphaFoldDB" id="A0AAI9SZH3"/>
<evidence type="ECO:0000313" key="2">
    <source>
        <dbReference type="Proteomes" id="UP001202479"/>
    </source>
</evidence>
<sequence>MLPNTLSRRDTIEQRHYRAERDSVDSVTSQCWSTIEKKHYSVVVHYRAETLVSAAPLSSRDTIQWWSTIEQRHYSVVLHYRAETLVSAAPQSSRDTIQCWSTIEQNEIVFLDSGAILSSLSQHYLALLDSVVLS</sequence>
<gene>
    <name evidence="1" type="ORF">KGF56_001678</name>
</gene>
<name>A0AAI9SZH3_9ASCO</name>
<proteinExistence type="predicted"/>
<evidence type="ECO:0000313" key="1">
    <source>
        <dbReference type="EMBL" id="KAI3405660.1"/>
    </source>
</evidence>